<evidence type="ECO:0000313" key="4">
    <source>
        <dbReference type="EMBL" id="AXV06136.1"/>
    </source>
</evidence>
<gene>
    <name evidence="4" type="ORF">DVS28_a1437</name>
</gene>
<organism evidence="4 5">
    <name type="scientific">Euzebya pacifica</name>
    <dbReference type="NCBI Taxonomy" id="1608957"/>
    <lineage>
        <taxon>Bacteria</taxon>
        <taxon>Bacillati</taxon>
        <taxon>Actinomycetota</taxon>
        <taxon>Nitriliruptoria</taxon>
        <taxon>Euzebyales</taxon>
    </lineage>
</organism>
<dbReference type="SMART" id="SM00507">
    <property type="entry name" value="HNHc"/>
    <property type="match status" value="1"/>
</dbReference>
<dbReference type="EMBL" id="CP031165">
    <property type="protein sequence ID" value="AXV06136.1"/>
    <property type="molecule type" value="Genomic_DNA"/>
</dbReference>
<feature type="region of interest" description="Disordered" evidence="2">
    <location>
        <begin position="475"/>
        <end position="499"/>
    </location>
</feature>
<sequence length="499" mass="53220">MMGQAAVVAEPAREGIARVSEEVAAHEARVERLVDELTGLFSTLSAGEARFVALVGEFDELGGWADGQTRTCAHWLNWKLGIAMPAARERVRVARALRELPRLAGAFGEGRLSYSKVRAVTRVATQATEETLLGFALYATAAQLERICRTWRQVRAASEPDAELRQRATQRFDVVLTDDGMMDVAASLPTDVGVVVAQALTKASTQLFADRGPEGEGEDRRIEALRVICESFLAGGSSGTSSADIWQVVVSTSADALARAAEQDGRCEGGGPTDVDGSDDGDRTTDDEALHVADHGLGQVEDGPVLARSVLSRLACDAVLVGMVTARDSGDGTGQPIGIGRRRRTIPGWLRKLVHQRDPGCRFPGCPNTRWTDAHHIIHWAAGGRTDLDNLVRLCRFHHTSVHQLGIGIGRSVADRSWAFTTADGHPIEPPRLRAADGALEPGRGLGSWEGDPARMGPIVDALVLASAAHDRSGAVPDVSAETSEPLGRQVRDPAACVA</sequence>
<evidence type="ECO:0000259" key="3">
    <source>
        <dbReference type="SMART" id="SM00507"/>
    </source>
</evidence>
<dbReference type="Pfam" id="PF02720">
    <property type="entry name" value="DUF222"/>
    <property type="match status" value="1"/>
</dbReference>
<dbReference type="Proteomes" id="UP000264006">
    <property type="component" value="Chromosome"/>
</dbReference>
<feature type="region of interest" description="Disordered" evidence="2">
    <location>
        <begin position="261"/>
        <end position="286"/>
    </location>
</feature>
<dbReference type="InterPro" id="IPR003870">
    <property type="entry name" value="DUF222"/>
</dbReference>
<dbReference type="InterPro" id="IPR002711">
    <property type="entry name" value="HNH"/>
</dbReference>
<dbReference type="Gene3D" id="1.10.30.50">
    <property type="match status" value="1"/>
</dbReference>
<evidence type="ECO:0000256" key="2">
    <source>
        <dbReference type="SAM" id="MobiDB-lite"/>
    </source>
</evidence>
<dbReference type="InterPro" id="IPR003615">
    <property type="entry name" value="HNH_nuc"/>
</dbReference>
<name>A0A346XV89_9ACTN</name>
<accession>A0A346XV89</accession>
<reference evidence="4 5" key="1">
    <citation type="submission" date="2018-09" db="EMBL/GenBank/DDBJ databases">
        <title>Complete genome sequence of Euzebya sp. DY32-46 isolated from seawater of Pacific Ocean.</title>
        <authorList>
            <person name="Xu L."/>
            <person name="Wu Y.-H."/>
            <person name="Xu X.-W."/>
        </authorList>
    </citation>
    <scope>NUCLEOTIDE SEQUENCE [LARGE SCALE GENOMIC DNA]</scope>
    <source>
        <strain evidence="4 5">DY32-46</strain>
    </source>
</reference>
<dbReference type="GO" id="GO:0008270">
    <property type="term" value="F:zinc ion binding"/>
    <property type="evidence" value="ECO:0007669"/>
    <property type="project" value="InterPro"/>
</dbReference>
<dbReference type="CDD" id="cd00085">
    <property type="entry name" value="HNHc"/>
    <property type="match status" value="1"/>
</dbReference>
<dbReference type="GO" id="GO:0004519">
    <property type="term" value="F:endonuclease activity"/>
    <property type="evidence" value="ECO:0007669"/>
    <property type="project" value="InterPro"/>
</dbReference>
<dbReference type="Pfam" id="PF01844">
    <property type="entry name" value="HNH"/>
    <property type="match status" value="1"/>
</dbReference>
<keyword evidence="5" id="KW-1185">Reference proteome</keyword>
<evidence type="ECO:0000313" key="5">
    <source>
        <dbReference type="Proteomes" id="UP000264006"/>
    </source>
</evidence>
<evidence type="ECO:0000256" key="1">
    <source>
        <dbReference type="ARBA" id="ARBA00023450"/>
    </source>
</evidence>
<dbReference type="GO" id="GO:0003676">
    <property type="term" value="F:nucleic acid binding"/>
    <property type="evidence" value="ECO:0007669"/>
    <property type="project" value="InterPro"/>
</dbReference>
<dbReference type="AlphaFoldDB" id="A0A346XV89"/>
<protein>
    <recommendedName>
        <fullName evidence="3">HNH nuclease domain-containing protein</fullName>
    </recommendedName>
</protein>
<comment type="similarity">
    <text evidence="1">Belongs to the Rv1128c/1148c/1588c/1702c/1945/3466 family.</text>
</comment>
<feature type="domain" description="HNH nuclease" evidence="3">
    <location>
        <begin position="349"/>
        <end position="400"/>
    </location>
</feature>
<proteinExistence type="inferred from homology"/>
<dbReference type="KEGG" id="euz:DVS28_a1437"/>